<dbReference type="AlphaFoldDB" id="A0A820SD66"/>
<feature type="non-terminal residue" evidence="1">
    <location>
        <position position="89"/>
    </location>
</feature>
<organism evidence="1 2">
    <name type="scientific">Adineta steineri</name>
    <dbReference type="NCBI Taxonomy" id="433720"/>
    <lineage>
        <taxon>Eukaryota</taxon>
        <taxon>Metazoa</taxon>
        <taxon>Spiralia</taxon>
        <taxon>Gnathifera</taxon>
        <taxon>Rotifera</taxon>
        <taxon>Eurotatoria</taxon>
        <taxon>Bdelloidea</taxon>
        <taxon>Adinetida</taxon>
        <taxon>Adinetidae</taxon>
        <taxon>Adineta</taxon>
    </lineage>
</organism>
<accession>A0A820SD66</accession>
<protein>
    <submittedName>
        <fullName evidence="1">Uncharacterized protein</fullName>
    </submittedName>
</protein>
<sequence>DKMETDTLSLQEDQLKELFESTYQTKVSSFEMINPSTYIINSDKKYLIKLFPHSLISLEQLQTILSSCQLNETILSTSINQSHIIIIDS</sequence>
<dbReference type="EMBL" id="CAJOBB010031505">
    <property type="protein sequence ID" value="CAF4451316.1"/>
    <property type="molecule type" value="Genomic_DNA"/>
</dbReference>
<feature type="non-terminal residue" evidence="1">
    <location>
        <position position="1"/>
    </location>
</feature>
<evidence type="ECO:0000313" key="1">
    <source>
        <dbReference type="EMBL" id="CAF4451316.1"/>
    </source>
</evidence>
<comment type="caution">
    <text evidence="1">The sequence shown here is derived from an EMBL/GenBank/DDBJ whole genome shotgun (WGS) entry which is preliminary data.</text>
</comment>
<dbReference type="Proteomes" id="UP000663868">
    <property type="component" value="Unassembled WGS sequence"/>
</dbReference>
<gene>
    <name evidence="1" type="ORF">KXQ929_LOCUS53970</name>
</gene>
<proteinExistence type="predicted"/>
<reference evidence="1" key="1">
    <citation type="submission" date="2021-02" db="EMBL/GenBank/DDBJ databases">
        <authorList>
            <person name="Nowell W R."/>
        </authorList>
    </citation>
    <scope>NUCLEOTIDE SEQUENCE</scope>
</reference>
<evidence type="ECO:0000313" key="2">
    <source>
        <dbReference type="Proteomes" id="UP000663868"/>
    </source>
</evidence>
<name>A0A820SD66_9BILA</name>